<proteinExistence type="predicted"/>
<sequence length="82" mass="9699">MIDTSEYISLYDLLMWASQQNDNDLLDGNQDLLNIIQEQQTEIPTYTFYNGIKPRIKKNHITLTACLNMIKREHGFYEDIPF</sequence>
<comment type="caution">
    <text evidence="1">The sequence shown here is derived from an EMBL/GenBank/DDBJ whole genome shotgun (WGS) entry which is preliminary data.</text>
</comment>
<accession>A0A420XEY4</accession>
<dbReference type="EMBL" id="RBJC01000009">
    <property type="protein sequence ID" value="RKR71093.1"/>
    <property type="molecule type" value="Genomic_DNA"/>
</dbReference>
<dbReference type="AlphaFoldDB" id="A0A420XEY4"/>
<evidence type="ECO:0000313" key="1">
    <source>
        <dbReference type="EMBL" id="RKR71093.1"/>
    </source>
</evidence>
<keyword evidence="2" id="KW-1185">Reference proteome</keyword>
<dbReference type="Proteomes" id="UP000280099">
    <property type="component" value="Unassembled WGS sequence"/>
</dbReference>
<gene>
    <name evidence="1" type="ORF">DES31_1671</name>
</gene>
<name>A0A420XEY4_9PAST</name>
<protein>
    <submittedName>
        <fullName evidence="1">Uncharacterized protein</fullName>
    </submittedName>
</protein>
<dbReference type="RefSeq" id="WP_121123911.1">
    <property type="nucleotide sequence ID" value="NZ_CP016604.1"/>
</dbReference>
<organism evidence="1 2">
    <name type="scientific">Otariodibacter oris</name>
    <dbReference type="NCBI Taxonomy" id="1032623"/>
    <lineage>
        <taxon>Bacteria</taxon>
        <taxon>Pseudomonadati</taxon>
        <taxon>Pseudomonadota</taxon>
        <taxon>Gammaproteobacteria</taxon>
        <taxon>Pasteurellales</taxon>
        <taxon>Pasteurellaceae</taxon>
        <taxon>Otariodibacter</taxon>
    </lineage>
</organism>
<evidence type="ECO:0000313" key="2">
    <source>
        <dbReference type="Proteomes" id="UP000280099"/>
    </source>
</evidence>
<reference evidence="1 2" key="1">
    <citation type="submission" date="2018-10" db="EMBL/GenBank/DDBJ databases">
        <title>Genomic Encyclopedia of Type Strains, Phase IV (KMG-IV): sequencing the most valuable type-strain genomes for metagenomic binning, comparative biology and taxonomic classification.</title>
        <authorList>
            <person name="Goeker M."/>
        </authorList>
    </citation>
    <scope>NUCLEOTIDE SEQUENCE [LARGE SCALE GENOMIC DNA]</scope>
    <source>
        <strain evidence="1 2">DSM 23800</strain>
    </source>
</reference>